<dbReference type="Gene3D" id="2.40.128.150">
    <property type="entry name" value="Cysteine proteinases"/>
    <property type="match status" value="1"/>
</dbReference>
<dbReference type="PANTHER" id="PTHR11786">
    <property type="entry name" value="N-HYDROXYARYLAMINE O-ACETYLTRANSFERASE"/>
    <property type="match status" value="1"/>
</dbReference>
<evidence type="ECO:0008006" key="5">
    <source>
        <dbReference type="Google" id="ProtNLM"/>
    </source>
</evidence>
<proteinExistence type="inferred from homology"/>
<gene>
    <name evidence="3" type="ORF">B0681_00590</name>
</gene>
<dbReference type="PRINTS" id="PR01543">
    <property type="entry name" value="ANATRNSFRASE"/>
</dbReference>
<sequence>MLTKSQLDHYLTTLDITPSDIQKNGASMTTLSRLQLMHLCRYPFQSLSTVLHETVDIDPAAIYQKLVIERRGGYCYEQNELLRQALVALGFEAVTLTGYIVHENNPATPKARTHTLLKVMVDGVAYLVDVGFGGQVPTAPLKLEFDTIQTTPHGEYWLTAFGDQWVLSVQIKGQWQMLYAFDLTPADQPLLEMGNWFVSTHPSSPFRTRLMVSRIEPQGVRHSLLNTRYRRHQIGQPSQSYDIGTVDELFELLTRTFGINTTHIDDQKMVLAQFLEHHAI</sequence>
<dbReference type="SUPFAM" id="SSF54001">
    <property type="entry name" value="Cysteine proteinases"/>
    <property type="match status" value="1"/>
</dbReference>
<organism evidence="3 4">
    <name type="scientific">Moraxella porci DSM 25326</name>
    <dbReference type="NCBI Taxonomy" id="573983"/>
    <lineage>
        <taxon>Bacteria</taxon>
        <taxon>Pseudomonadati</taxon>
        <taxon>Pseudomonadota</taxon>
        <taxon>Gammaproteobacteria</taxon>
        <taxon>Moraxellales</taxon>
        <taxon>Moraxellaceae</taxon>
        <taxon>Moraxella</taxon>
    </lineage>
</organism>
<evidence type="ECO:0000256" key="2">
    <source>
        <dbReference type="RuleBase" id="RU003452"/>
    </source>
</evidence>
<keyword evidence="4" id="KW-1185">Reference proteome</keyword>
<name>A0A1T0CVP1_9GAMM</name>
<dbReference type="STRING" id="573983.B0681_00590"/>
<dbReference type="AlphaFoldDB" id="A0A1T0CVP1"/>
<protein>
    <recommendedName>
        <fullName evidence="5">Arylamine N-acetyltransferase</fullName>
    </recommendedName>
</protein>
<evidence type="ECO:0000313" key="3">
    <source>
        <dbReference type="EMBL" id="OOS26424.1"/>
    </source>
</evidence>
<reference evidence="3 4" key="1">
    <citation type="submission" date="2017-02" db="EMBL/GenBank/DDBJ databases">
        <title>Draft genome sequence of Moraxella porci CCUG 54912T type strain.</title>
        <authorList>
            <person name="Salva-Serra F."/>
            <person name="Engstrom-Jakobsson H."/>
            <person name="Thorell K."/>
            <person name="Jaen-Luchoro D."/>
            <person name="Gonzales-Siles L."/>
            <person name="Karlsson R."/>
            <person name="Yazdan S."/>
            <person name="Boulund F."/>
            <person name="Johnning A."/>
            <person name="Engstrand L."/>
            <person name="Kristiansson E."/>
            <person name="Moore E."/>
        </authorList>
    </citation>
    <scope>NUCLEOTIDE SEQUENCE [LARGE SCALE GENOMIC DNA]</scope>
    <source>
        <strain evidence="3 4">CCUG 54912</strain>
    </source>
</reference>
<dbReference type="InterPro" id="IPR001447">
    <property type="entry name" value="Arylamine_N-AcTrfase"/>
</dbReference>
<comment type="caution">
    <text evidence="3">The sequence shown here is derived from an EMBL/GenBank/DDBJ whole genome shotgun (WGS) entry which is preliminary data.</text>
</comment>
<accession>A0A1T0CVP1</accession>
<evidence type="ECO:0000256" key="1">
    <source>
        <dbReference type="ARBA" id="ARBA00006547"/>
    </source>
</evidence>
<dbReference type="InterPro" id="IPR038765">
    <property type="entry name" value="Papain-like_cys_pep_sf"/>
</dbReference>
<dbReference type="GO" id="GO:0016407">
    <property type="term" value="F:acetyltransferase activity"/>
    <property type="evidence" value="ECO:0007669"/>
    <property type="project" value="InterPro"/>
</dbReference>
<dbReference type="PANTHER" id="PTHR11786:SF0">
    <property type="entry name" value="ARYLAMINE N-ACETYLTRANSFERASE 4-RELATED"/>
    <property type="match status" value="1"/>
</dbReference>
<dbReference type="Pfam" id="PF00797">
    <property type="entry name" value="Acetyltransf_2"/>
    <property type="match status" value="1"/>
</dbReference>
<evidence type="ECO:0000313" key="4">
    <source>
        <dbReference type="Proteomes" id="UP000190683"/>
    </source>
</evidence>
<dbReference type="Proteomes" id="UP000190683">
    <property type="component" value="Unassembled WGS sequence"/>
</dbReference>
<dbReference type="EMBL" id="MUYV01000001">
    <property type="protein sequence ID" value="OOS26424.1"/>
    <property type="molecule type" value="Genomic_DNA"/>
</dbReference>
<dbReference type="Gene3D" id="3.30.2140.10">
    <property type="entry name" value="Arylamine N-acetyltransferase"/>
    <property type="match status" value="1"/>
</dbReference>
<dbReference type="RefSeq" id="WP_078316812.1">
    <property type="nucleotide sequence ID" value="NZ_MUYV01000001.1"/>
</dbReference>
<comment type="similarity">
    <text evidence="1 2">Belongs to the arylamine N-acetyltransferase family.</text>
</comment>